<evidence type="ECO:0000256" key="2">
    <source>
        <dbReference type="PROSITE-ProRule" id="PRU00497"/>
    </source>
</evidence>
<dbReference type="InterPro" id="IPR000618">
    <property type="entry name" value="Insect_cuticle"/>
</dbReference>
<proteinExistence type="predicted"/>
<keyword evidence="4" id="KW-1185">Reference proteome</keyword>
<dbReference type="EMBL" id="WJQU01000002">
    <property type="protein sequence ID" value="KAJ6641988.1"/>
    <property type="molecule type" value="Genomic_DNA"/>
</dbReference>
<keyword evidence="1 2" id="KW-0193">Cuticle</keyword>
<dbReference type="OrthoDB" id="6515429at2759"/>
<dbReference type="AlphaFoldDB" id="A0A9Q0N1M5"/>
<accession>A0A9Q0N1M5</accession>
<feature type="non-terminal residue" evidence="3">
    <location>
        <position position="214"/>
    </location>
</feature>
<reference evidence="3" key="1">
    <citation type="submission" date="2022-07" db="EMBL/GenBank/DDBJ databases">
        <authorList>
            <person name="Trinca V."/>
            <person name="Uliana J.V.C."/>
            <person name="Torres T.T."/>
            <person name="Ward R.J."/>
            <person name="Monesi N."/>
        </authorList>
    </citation>
    <scope>NUCLEOTIDE SEQUENCE</scope>
    <source>
        <strain evidence="3">HSMRA1968</strain>
        <tissue evidence="3">Whole embryos</tissue>
    </source>
</reference>
<dbReference type="InterPro" id="IPR031311">
    <property type="entry name" value="CHIT_BIND_RR_consensus"/>
</dbReference>
<evidence type="ECO:0000256" key="1">
    <source>
        <dbReference type="ARBA" id="ARBA00022460"/>
    </source>
</evidence>
<evidence type="ECO:0000313" key="3">
    <source>
        <dbReference type="EMBL" id="KAJ6641988.1"/>
    </source>
</evidence>
<name>A0A9Q0N1M5_9DIPT</name>
<dbReference type="PROSITE" id="PS51155">
    <property type="entry name" value="CHIT_BIND_RR_2"/>
    <property type="match status" value="1"/>
</dbReference>
<dbReference type="Pfam" id="PF00379">
    <property type="entry name" value="Chitin_bind_4"/>
    <property type="match status" value="1"/>
</dbReference>
<dbReference type="GO" id="GO:0062129">
    <property type="term" value="C:chitin-based extracellular matrix"/>
    <property type="evidence" value="ECO:0007669"/>
    <property type="project" value="TreeGrafter"/>
</dbReference>
<protein>
    <submittedName>
        <fullName evidence="3">Cuticle protein 6</fullName>
    </submittedName>
</protein>
<dbReference type="InterPro" id="IPR050468">
    <property type="entry name" value="Cuticle_Struct_Prot"/>
</dbReference>
<gene>
    <name evidence="3" type="primary">CUO6_2</name>
    <name evidence="3" type="ORF">Bhyg_06933</name>
</gene>
<dbReference type="PANTHER" id="PTHR10380">
    <property type="entry name" value="CUTICLE PROTEIN"/>
    <property type="match status" value="1"/>
</dbReference>
<evidence type="ECO:0000313" key="4">
    <source>
        <dbReference type="Proteomes" id="UP001151699"/>
    </source>
</evidence>
<dbReference type="Proteomes" id="UP001151699">
    <property type="component" value="Chromosome B"/>
</dbReference>
<dbReference type="GO" id="GO:0008010">
    <property type="term" value="F:structural constituent of chitin-based larval cuticle"/>
    <property type="evidence" value="ECO:0007669"/>
    <property type="project" value="TreeGrafter"/>
</dbReference>
<dbReference type="PROSITE" id="PS00233">
    <property type="entry name" value="CHIT_BIND_RR_1"/>
    <property type="match status" value="1"/>
</dbReference>
<comment type="caution">
    <text evidence="3">The sequence shown here is derived from an EMBL/GenBank/DDBJ whole genome shotgun (WGS) entry which is preliminary data.</text>
</comment>
<sequence length="214" mass="22593">AGQYTYGYNAGLSGKVETKSVDGITRGSYSYIDADGILQTVEYTADALNGFRAAATNLPRAPVDNSLAPEPVRETPEVAQARADFMAAYNEAASRASNDDTVETVAAPIIAPVQITAPAPIEPAVVALRAAPYPRASFAYQFSSPVYTYTNGNPFLSAPLQYTLGGPILRAAPLEIRPVAPILRVPAETPEVAMARAEHLAAVEKEKARIAASN</sequence>
<dbReference type="PANTHER" id="PTHR10380:SF196">
    <property type="entry name" value="CUTICULAR PROTEIN 72EA"/>
    <property type="match status" value="1"/>
</dbReference>
<organism evidence="3 4">
    <name type="scientific">Pseudolycoriella hygida</name>
    <dbReference type="NCBI Taxonomy" id="35572"/>
    <lineage>
        <taxon>Eukaryota</taxon>
        <taxon>Metazoa</taxon>
        <taxon>Ecdysozoa</taxon>
        <taxon>Arthropoda</taxon>
        <taxon>Hexapoda</taxon>
        <taxon>Insecta</taxon>
        <taxon>Pterygota</taxon>
        <taxon>Neoptera</taxon>
        <taxon>Endopterygota</taxon>
        <taxon>Diptera</taxon>
        <taxon>Nematocera</taxon>
        <taxon>Sciaroidea</taxon>
        <taxon>Sciaridae</taxon>
        <taxon>Pseudolycoriella</taxon>
    </lineage>
</organism>
<dbReference type="PRINTS" id="PR00947">
    <property type="entry name" value="CUTICLE"/>
</dbReference>